<comment type="function">
    <text evidence="4">Antitoxin component of a type II toxin-antitoxin (TA) system. Neutralizes the effect of toxin ParE.</text>
</comment>
<dbReference type="EMBL" id="PTIY01000007">
    <property type="protein sequence ID" value="PPK71477.1"/>
    <property type="molecule type" value="Genomic_DNA"/>
</dbReference>
<comment type="similarity">
    <text evidence="1">Belongs to the ParD antitoxin family.</text>
</comment>
<dbReference type="NCBIfam" id="TIGR02606">
    <property type="entry name" value="antidote_CC2985"/>
    <property type="match status" value="1"/>
</dbReference>
<dbReference type="PANTHER" id="PTHR36582">
    <property type="entry name" value="ANTITOXIN PARD"/>
    <property type="match status" value="1"/>
</dbReference>
<dbReference type="OrthoDB" id="9815501at2"/>
<dbReference type="RefSeq" id="WP_104423755.1">
    <property type="nucleotide sequence ID" value="NZ_PTIY01000007.1"/>
</dbReference>
<dbReference type="InterPro" id="IPR038296">
    <property type="entry name" value="ParD_sf"/>
</dbReference>
<protein>
    <recommendedName>
        <fullName evidence="2">Antitoxin ParD</fullName>
    </recommendedName>
</protein>
<evidence type="ECO:0000256" key="2">
    <source>
        <dbReference type="ARBA" id="ARBA00017940"/>
    </source>
</evidence>
<dbReference type="InterPro" id="IPR022789">
    <property type="entry name" value="ParD"/>
</dbReference>
<dbReference type="GO" id="GO:0006355">
    <property type="term" value="P:regulation of DNA-templated transcription"/>
    <property type="evidence" value="ECO:0007669"/>
    <property type="project" value="InterPro"/>
</dbReference>
<keyword evidence="6" id="KW-1185">Reference proteome</keyword>
<dbReference type="AlphaFoldDB" id="A0A2S6H226"/>
<dbReference type="InterPro" id="IPR010985">
    <property type="entry name" value="Ribbon_hlx_hlx"/>
</dbReference>
<evidence type="ECO:0000313" key="6">
    <source>
        <dbReference type="Proteomes" id="UP000238071"/>
    </source>
</evidence>
<evidence type="ECO:0000256" key="1">
    <source>
        <dbReference type="ARBA" id="ARBA00008580"/>
    </source>
</evidence>
<dbReference type="SUPFAM" id="SSF47598">
    <property type="entry name" value="Ribbon-helix-helix"/>
    <property type="match status" value="1"/>
</dbReference>
<dbReference type="Proteomes" id="UP000238071">
    <property type="component" value="Unassembled WGS sequence"/>
</dbReference>
<comment type="caution">
    <text evidence="5">The sequence shown here is derived from an EMBL/GenBank/DDBJ whole genome shotgun (WGS) entry which is preliminary data.</text>
</comment>
<keyword evidence="3" id="KW-1277">Toxin-antitoxin system</keyword>
<reference evidence="5 6" key="1">
    <citation type="submission" date="2018-02" db="EMBL/GenBank/DDBJ databases">
        <title>Subsurface microbial communities from deep shales in Ohio and West Virginia, USA.</title>
        <authorList>
            <person name="Wrighton K."/>
        </authorList>
    </citation>
    <scope>NUCLEOTIDE SEQUENCE [LARGE SCALE GENOMIC DNA]</scope>
    <source>
        <strain evidence="5 6">OWC-G53F</strain>
    </source>
</reference>
<gene>
    <name evidence="5" type="ORF">B0F88_1071</name>
</gene>
<accession>A0A2S6H226</accession>
<evidence type="ECO:0000313" key="5">
    <source>
        <dbReference type="EMBL" id="PPK71477.1"/>
    </source>
</evidence>
<name>A0A2S6H226_9GAMM</name>
<proteinExistence type="inferred from homology"/>
<sequence length="92" mass="10791">MHISLTPELEAIIKEKVTSGLYNNASEVIREALRFMKTNEELINQMKRDHLRSKLAEGERDLVDGQYTELKPEQLSDHFQLIKNRAIDRINR</sequence>
<evidence type="ECO:0000256" key="4">
    <source>
        <dbReference type="ARBA" id="ARBA00037106"/>
    </source>
</evidence>
<evidence type="ECO:0000256" key="3">
    <source>
        <dbReference type="ARBA" id="ARBA00022649"/>
    </source>
</evidence>
<dbReference type="CDD" id="cd22231">
    <property type="entry name" value="RHH_NikR_HicB-like"/>
    <property type="match status" value="1"/>
</dbReference>
<organism evidence="5 6">
    <name type="scientific">Methylobacter tundripaludum</name>
    <dbReference type="NCBI Taxonomy" id="173365"/>
    <lineage>
        <taxon>Bacteria</taxon>
        <taxon>Pseudomonadati</taxon>
        <taxon>Pseudomonadota</taxon>
        <taxon>Gammaproteobacteria</taxon>
        <taxon>Methylococcales</taxon>
        <taxon>Methylococcaceae</taxon>
        <taxon>Methylobacter</taxon>
    </lineage>
</organism>
<dbReference type="Pfam" id="PF03693">
    <property type="entry name" value="ParD_antitoxin"/>
    <property type="match status" value="1"/>
</dbReference>
<dbReference type="Gene3D" id="6.10.10.120">
    <property type="entry name" value="Antitoxin ParD1-like"/>
    <property type="match status" value="1"/>
</dbReference>
<dbReference type="PANTHER" id="PTHR36582:SF2">
    <property type="entry name" value="ANTITOXIN PARD"/>
    <property type="match status" value="1"/>
</dbReference>